<organism evidence="1 2">
    <name type="scientific">Marinithermofilum abyssi</name>
    <dbReference type="NCBI Taxonomy" id="1571185"/>
    <lineage>
        <taxon>Bacteria</taxon>
        <taxon>Bacillati</taxon>
        <taxon>Bacillota</taxon>
        <taxon>Bacilli</taxon>
        <taxon>Bacillales</taxon>
        <taxon>Thermoactinomycetaceae</taxon>
        <taxon>Marinithermofilum</taxon>
    </lineage>
</organism>
<dbReference type="AlphaFoldDB" id="A0A8J2VDQ9"/>
<reference evidence="1" key="1">
    <citation type="journal article" date="2014" name="Int. J. Syst. Evol. Microbiol.">
        <title>Complete genome sequence of Corynebacterium casei LMG S-19264T (=DSM 44701T), isolated from a smear-ripened cheese.</title>
        <authorList>
            <consortium name="US DOE Joint Genome Institute (JGI-PGF)"/>
            <person name="Walter F."/>
            <person name="Albersmeier A."/>
            <person name="Kalinowski J."/>
            <person name="Ruckert C."/>
        </authorList>
    </citation>
    <scope>NUCLEOTIDE SEQUENCE</scope>
    <source>
        <strain evidence="1">CGMCC 1.15179</strain>
    </source>
</reference>
<proteinExistence type="predicted"/>
<comment type="caution">
    <text evidence="1">The sequence shown here is derived from an EMBL/GenBank/DDBJ whole genome shotgun (WGS) entry which is preliminary data.</text>
</comment>
<dbReference type="EMBL" id="BMHQ01000005">
    <property type="protein sequence ID" value="GGE16415.1"/>
    <property type="molecule type" value="Genomic_DNA"/>
</dbReference>
<dbReference type="RefSeq" id="WP_188647506.1">
    <property type="nucleotide sequence ID" value="NZ_BMHQ01000005.1"/>
</dbReference>
<dbReference type="Proteomes" id="UP000625210">
    <property type="component" value="Unassembled WGS sequence"/>
</dbReference>
<evidence type="ECO:0000313" key="2">
    <source>
        <dbReference type="Proteomes" id="UP000625210"/>
    </source>
</evidence>
<reference evidence="1" key="2">
    <citation type="submission" date="2020-09" db="EMBL/GenBank/DDBJ databases">
        <authorList>
            <person name="Sun Q."/>
            <person name="Zhou Y."/>
        </authorList>
    </citation>
    <scope>NUCLEOTIDE SEQUENCE</scope>
    <source>
        <strain evidence="1">CGMCC 1.15179</strain>
    </source>
</reference>
<gene>
    <name evidence="1" type="ORF">GCM10011571_17650</name>
</gene>
<evidence type="ECO:0000313" key="1">
    <source>
        <dbReference type="EMBL" id="GGE16415.1"/>
    </source>
</evidence>
<protein>
    <submittedName>
        <fullName evidence="1">Uncharacterized protein</fullName>
    </submittedName>
</protein>
<name>A0A8J2VDQ9_9BACL</name>
<accession>A0A8J2VDQ9</accession>
<sequence length="86" mass="10167">MSSKQMDFTQKERETLVISLNARETKILQSMEDYLHQIANEKKASRVEKMLRGIFNDWHALQETRSLKERLHRTLDSDSHIKAVPK</sequence>
<keyword evidence="2" id="KW-1185">Reference proteome</keyword>